<dbReference type="EMBL" id="JAHHUM010000998">
    <property type="protein sequence ID" value="KAK5615141.1"/>
    <property type="molecule type" value="Genomic_DNA"/>
</dbReference>
<proteinExistence type="predicted"/>
<sequence>MVERLNRTLIDQLAKTLLECECALWTDVQNTVIATLHKEGTMGIRARLFRGYRPLLAVRHLRAPPVLVPHEAITHSF</sequence>
<comment type="caution">
    <text evidence="1">The sequence shown here is derived from an EMBL/GenBank/DDBJ whole genome shotgun (WGS) entry which is preliminary data.</text>
</comment>
<reference evidence="1 2" key="1">
    <citation type="submission" date="2021-06" db="EMBL/GenBank/DDBJ databases">
        <authorList>
            <person name="Palmer J.M."/>
        </authorList>
    </citation>
    <scope>NUCLEOTIDE SEQUENCE [LARGE SCALE GENOMIC DNA]</scope>
    <source>
        <strain evidence="1 2">MEX-2019</strain>
        <tissue evidence="1">Muscle</tissue>
    </source>
</reference>
<evidence type="ECO:0000313" key="1">
    <source>
        <dbReference type="EMBL" id="KAK5615141.1"/>
    </source>
</evidence>
<dbReference type="AlphaFoldDB" id="A0AAV9S1F2"/>
<name>A0AAV9S1F2_9TELE</name>
<protein>
    <recommendedName>
        <fullName evidence="3">Integrase catalytic domain-containing protein</fullName>
    </recommendedName>
</protein>
<gene>
    <name evidence="1" type="ORF">CRENBAI_005096</name>
</gene>
<accession>A0AAV9S1F2</accession>
<keyword evidence="2" id="KW-1185">Reference proteome</keyword>
<evidence type="ECO:0008006" key="3">
    <source>
        <dbReference type="Google" id="ProtNLM"/>
    </source>
</evidence>
<evidence type="ECO:0000313" key="2">
    <source>
        <dbReference type="Proteomes" id="UP001311232"/>
    </source>
</evidence>
<organism evidence="1 2">
    <name type="scientific">Crenichthys baileyi</name>
    <name type="common">White River springfish</name>
    <dbReference type="NCBI Taxonomy" id="28760"/>
    <lineage>
        <taxon>Eukaryota</taxon>
        <taxon>Metazoa</taxon>
        <taxon>Chordata</taxon>
        <taxon>Craniata</taxon>
        <taxon>Vertebrata</taxon>
        <taxon>Euteleostomi</taxon>
        <taxon>Actinopterygii</taxon>
        <taxon>Neopterygii</taxon>
        <taxon>Teleostei</taxon>
        <taxon>Neoteleostei</taxon>
        <taxon>Acanthomorphata</taxon>
        <taxon>Ovalentaria</taxon>
        <taxon>Atherinomorphae</taxon>
        <taxon>Cyprinodontiformes</taxon>
        <taxon>Goodeidae</taxon>
        <taxon>Crenichthys</taxon>
    </lineage>
</organism>
<dbReference type="Proteomes" id="UP001311232">
    <property type="component" value="Unassembled WGS sequence"/>
</dbReference>